<dbReference type="FunFam" id="3.90.105.20:FF:000001">
    <property type="entry name" value="60S acidic ribosomal protein P0"/>
    <property type="match status" value="1"/>
</dbReference>
<dbReference type="GO" id="GO:0016614">
    <property type="term" value="F:oxidoreductase activity, acting on CH-OH group of donors"/>
    <property type="evidence" value="ECO:0007669"/>
    <property type="project" value="InterPro"/>
</dbReference>
<name>A0A1D2N0W0_ORCCI</name>
<reference evidence="11 12" key="1">
    <citation type="journal article" date="2016" name="Genome Biol. Evol.">
        <title>Gene Family Evolution Reflects Adaptation to Soil Environmental Stressors in the Genome of the Collembolan Orchesella cincta.</title>
        <authorList>
            <person name="Faddeeva-Vakhrusheva A."/>
            <person name="Derks M.F."/>
            <person name="Anvar S.Y."/>
            <person name="Agamennone V."/>
            <person name="Suring W."/>
            <person name="Smit S."/>
            <person name="van Straalen N.M."/>
            <person name="Roelofs D."/>
        </authorList>
    </citation>
    <scope>NUCLEOTIDE SEQUENCE [LARGE SCALE GENOMIC DNA]</scope>
    <source>
        <tissue evidence="11">Mixed pool</tissue>
    </source>
</reference>
<protein>
    <submittedName>
        <fullName evidence="11">Glucose dehydrogenase [FAD, quinone]</fullName>
    </submittedName>
</protein>
<dbReference type="Pfam" id="PF00732">
    <property type="entry name" value="GMC_oxred_N"/>
    <property type="match status" value="1"/>
</dbReference>
<sequence length="820" mass="90540">MAMNLQQMLRRGRAPAESSGPFRGITVTVIATMLASVSVYLRSWAAYDRLSDSVGNTAYSIFSTEKDHFDFIIVGGGTAGAVAAYRLSEYYDVLLLEAGGEMNDFQLIPAMSLLMLNYPEVDWRHKTVPQRHSCWGSPKNRSHWSQGRGLGGTSNLNFLIHARGCPKDYDLWAQLTGDPSWSFDAVLPYFKKSENYIGRWQDNGFHGTRGPMTLIEPDFTGVGETWVQATVEMGWPRSDINGNFTEGFDTTTYTMKDGRRAAAYGAWLDPLRNRLTLTIRKYAHVRKVLIDGQKRAYGIEYERHGQIKHAFAKKEIVLTAGTMNTAQILMLSGVGPRRHLRNMGVPLVKDLPVGLNLQDHLSVYLGPFFVNEPIKFSIGDDVINPSTIGRFIIQGKGALTSAGTQATGFFSTKLAKAAGEGDWPDVQIIVCGVSAGENFPSEIARGFGMKKQLWQDYYEHAIGYHSFFLIVSGARPRARGYVRLKNTDPMSPTRIQPNYFDNQHDVETMVEGIKTAVAIVEETQTFHDIGGRFTDKVLPGCEQYKFRSDKYWECYARTVSVSLHHIVGTATMGAEGSPGAVVDTQLRVVGVTGLRVMDASIMPRVPIGNTNAPTIMIAERGTEMIINLWKGTRLGDPLGVLKRDIPSPLIQDGSGGQGHMEGKLFHPLMDEYPKCFIVGADNVGSKQMQQIRIGLRGTAVVLMGKNTMMRKAIKGHLDNNPALERILPYIRGNVGFVFTSGDLVEVRDKLLENKVRAPAKPGAVAPLDVIIPAQNTGLGPEKTSFFQALAIATKISKGTIEIINDVHILKPMKKLHDSSH</sequence>
<dbReference type="InterPro" id="IPR007867">
    <property type="entry name" value="GMC_OxRtase_C"/>
</dbReference>
<dbReference type="InterPro" id="IPR000172">
    <property type="entry name" value="GMC_OxRdtase_N"/>
</dbReference>
<evidence type="ECO:0000256" key="2">
    <source>
        <dbReference type="ARBA" id="ARBA00008889"/>
    </source>
</evidence>
<evidence type="ECO:0000256" key="4">
    <source>
        <dbReference type="ARBA" id="ARBA00022630"/>
    </source>
</evidence>
<dbReference type="Gene3D" id="3.50.50.60">
    <property type="entry name" value="FAD/NAD(P)-binding domain"/>
    <property type="match status" value="1"/>
</dbReference>
<gene>
    <name evidence="11" type="ORF">Ocin01_08135</name>
</gene>
<dbReference type="GO" id="GO:0005840">
    <property type="term" value="C:ribosome"/>
    <property type="evidence" value="ECO:0007669"/>
    <property type="project" value="UniProtKB-KW"/>
</dbReference>
<dbReference type="SUPFAM" id="SSF51905">
    <property type="entry name" value="FAD/NAD(P)-binding domain"/>
    <property type="match status" value="1"/>
</dbReference>
<dbReference type="PANTHER" id="PTHR11552">
    <property type="entry name" value="GLUCOSE-METHANOL-CHOLINE GMC OXIDOREDUCTASE"/>
    <property type="match status" value="1"/>
</dbReference>
<evidence type="ECO:0000259" key="8">
    <source>
        <dbReference type="Pfam" id="PF00732"/>
    </source>
</evidence>
<comment type="cofactor">
    <cofactor evidence="1">
        <name>FAD</name>
        <dbReference type="ChEBI" id="CHEBI:57692"/>
    </cofactor>
</comment>
<evidence type="ECO:0000313" key="12">
    <source>
        <dbReference type="Proteomes" id="UP000094527"/>
    </source>
</evidence>
<evidence type="ECO:0000256" key="6">
    <source>
        <dbReference type="ARBA" id="ARBA00022980"/>
    </source>
</evidence>
<comment type="similarity">
    <text evidence="2">Belongs to the universal ribosomal protein uL10 family.</text>
</comment>
<evidence type="ECO:0000259" key="10">
    <source>
        <dbReference type="Pfam" id="PF17777"/>
    </source>
</evidence>
<dbReference type="Gene3D" id="3.30.560.10">
    <property type="entry name" value="Glucose Oxidase, domain 3"/>
    <property type="match status" value="1"/>
</dbReference>
<evidence type="ECO:0000313" key="11">
    <source>
        <dbReference type="EMBL" id="ODM98545.1"/>
    </source>
</evidence>
<dbReference type="InterPro" id="IPR012132">
    <property type="entry name" value="GMC_OxRdtase"/>
</dbReference>
<feature type="domain" description="Glucose-methanol-choline oxidoreductase N-terminal" evidence="8">
    <location>
        <begin position="69"/>
        <end position="361"/>
    </location>
</feature>
<feature type="domain" description="Glucose-methanol-choline oxidoreductase C-terminal" evidence="9">
    <location>
        <begin position="476"/>
        <end position="618"/>
    </location>
</feature>
<evidence type="ECO:0000259" key="9">
    <source>
        <dbReference type="Pfam" id="PF05199"/>
    </source>
</evidence>
<dbReference type="InterPro" id="IPR040637">
    <property type="entry name" value="Ribosomal_uL10-like_insert"/>
</dbReference>
<dbReference type="Proteomes" id="UP000094527">
    <property type="component" value="Unassembled WGS sequence"/>
</dbReference>
<evidence type="ECO:0000256" key="7">
    <source>
        <dbReference type="ARBA" id="ARBA00023274"/>
    </source>
</evidence>
<dbReference type="SUPFAM" id="SSF54373">
    <property type="entry name" value="FAD-linked reductases, C-terminal domain"/>
    <property type="match status" value="1"/>
</dbReference>
<dbReference type="Pfam" id="PF00466">
    <property type="entry name" value="Ribosomal_L10"/>
    <property type="match status" value="1"/>
</dbReference>
<dbReference type="OrthoDB" id="269227at2759"/>
<keyword evidence="4" id="KW-0285">Flavoprotein</keyword>
<dbReference type="OMA" id="YRTRTEY"/>
<dbReference type="EMBL" id="LJIJ01000343">
    <property type="protein sequence ID" value="ODM98545.1"/>
    <property type="molecule type" value="Genomic_DNA"/>
</dbReference>
<dbReference type="AlphaFoldDB" id="A0A1D2N0W0"/>
<keyword evidence="7" id="KW-0687">Ribonucleoprotein</keyword>
<dbReference type="SUPFAM" id="SSF160369">
    <property type="entry name" value="Ribosomal protein L10-like"/>
    <property type="match status" value="1"/>
</dbReference>
<dbReference type="GO" id="GO:1990904">
    <property type="term" value="C:ribonucleoprotein complex"/>
    <property type="evidence" value="ECO:0007669"/>
    <property type="project" value="UniProtKB-KW"/>
</dbReference>
<accession>A0A1D2N0W0</accession>
<dbReference type="Pfam" id="PF05199">
    <property type="entry name" value="GMC_oxred_C"/>
    <property type="match status" value="1"/>
</dbReference>
<evidence type="ECO:0000256" key="1">
    <source>
        <dbReference type="ARBA" id="ARBA00001974"/>
    </source>
</evidence>
<keyword evidence="5" id="KW-0274">FAD</keyword>
<feature type="domain" description="Large ribosomal subunit protein uL10-like insertion" evidence="10">
    <location>
        <begin position="759"/>
        <end position="817"/>
    </location>
</feature>
<dbReference type="Pfam" id="PF17777">
    <property type="entry name" value="RL10P_insert"/>
    <property type="match status" value="1"/>
</dbReference>
<keyword evidence="12" id="KW-1185">Reference proteome</keyword>
<dbReference type="InterPro" id="IPR036188">
    <property type="entry name" value="FAD/NAD-bd_sf"/>
</dbReference>
<dbReference type="CDD" id="cd05795">
    <property type="entry name" value="Ribosomal_P0_L10e"/>
    <property type="match status" value="1"/>
</dbReference>
<dbReference type="InterPro" id="IPR043141">
    <property type="entry name" value="Ribosomal_uL10-like_sf"/>
</dbReference>
<proteinExistence type="inferred from homology"/>
<dbReference type="Gene3D" id="3.30.70.1730">
    <property type="match status" value="1"/>
</dbReference>
<evidence type="ECO:0000256" key="3">
    <source>
        <dbReference type="ARBA" id="ARBA00010790"/>
    </source>
</evidence>
<keyword evidence="6" id="KW-0689">Ribosomal protein</keyword>
<comment type="similarity">
    <text evidence="3">Belongs to the GMC oxidoreductase family.</text>
</comment>
<dbReference type="PANTHER" id="PTHR11552:SF147">
    <property type="entry name" value="CHOLINE DEHYDROGENASE, MITOCHONDRIAL"/>
    <property type="match status" value="1"/>
</dbReference>
<dbReference type="InterPro" id="IPR001790">
    <property type="entry name" value="Ribosomal_uL10"/>
</dbReference>
<comment type="caution">
    <text evidence="11">The sequence shown here is derived from an EMBL/GenBank/DDBJ whole genome shotgun (WGS) entry which is preliminary data.</text>
</comment>
<evidence type="ECO:0000256" key="5">
    <source>
        <dbReference type="ARBA" id="ARBA00022827"/>
    </source>
</evidence>
<dbReference type="STRING" id="48709.A0A1D2N0W0"/>
<organism evidence="11 12">
    <name type="scientific">Orchesella cincta</name>
    <name type="common">Springtail</name>
    <name type="synonym">Podura cincta</name>
    <dbReference type="NCBI Taxonomy" id="48709"/>
    <lineage>
        <taxon>Eukaryota</taxon>
        <taxon>Metazoa</taxon>
        <taxon>Ecdysozoa</taxon>
        <taxon>Arthropoda</taxon>
        <taxon>Hexapoda</taxon>
        <taxon>Collembola</taxon>
        <taxon>Entomobryomorpha</taxon>
        <taxon>Entomobryoidea</taxon>
        <taxon>Orchesellidae</taxon>
        <taxon>Orchesellinae</taxon>
        <taxon>Orchesella</taxon>
    </lineage>
</organism>
<dbReference type="GO" id="GO:0050660">
    <property type="term" value="F:flavin adenine dinucleotide binding"/>
    <property type="evidence" value="ECO:0007669"/>
    <property type="project" value="InterPro"/>
</dbReference>